<dbReference type="InterPro" id="IPR052551">
    <property type="entry name" value="UV-DNA_repair_photolyase"/>
</dbReference>
<dbReference type="Gene3D" id="3.40.50.620">
    <property type="entry name" value="HUPs"/>
    <property type="match status" value="1"/>
</dbReference>
<dbReference type="Pfam" id="PF04244">
    <property type="entry name" value="DPRP"/>
    <property type="match status" value="1"/>
</dbReference>
<evidence type="ECO:0000313" key="1">
    <source>
        <dbReference type="EMBL" id="ALX06096.1"/>
    </source>
</evidence>
<dbReference type="Proteomes" id="UP000067689">
    <property type="component" value="Chromosome"/>
</dbReference>
<name>A0A0U4B0N7_9ACTN</name>
<keyword evidence="2" id="KW-1185">Reference proteome</keyword>
<dbReference type="GO" id="GO:0016829">
    <property type="term" value="F:lyase activity"/>
    <property type="evidence" value="ECO:0007669"/>
    <property type="project" value="UniProtKB-KW"/>
</dbReference>
<dbReference type="Gene3D" id="1.10.10.1710">
    <property type="entry name" value="Deoxyribodipyrimidine photolyase-related"/>
    <property type="match status" value="1"/>
</dbReference>
<proteinExistence type="predicted"/>
<dbReference type="PANTHER" id="PTHR38657:SF1">
    <property type="entry name" value="SLR1343 PROTEIN"/>
    <property type="match status" value="1"/>
</dbReference>
<dbReference type="SUPFAM" id="SSF48173">
    <property type="entry name" value="Cryptochrome/photolyase FAD-binding domain"/>
    <property type="match status" value="1"/>
</dbReference>
<dbReference type="InterPro" id="IPR007357">
    <property type="entry name" value="PhrB-like"/>
</dbReference>
<sequence length="486" mass="55372">MSRRVRLVLPHQLFLEHLEAPSGTTFVLVEHDLLFRQYAFHAQKLVLHRASMERFGERLADAGHEVVRVRTDGRTTSRAALARELRSGDEVSVYDVVDDWLERDLEACADDVGVELEWLETPCFLTTREQVREQLGGKRPRMQHFYAWQRQRLDVLVDGDQPVGGKWSFDEDNRKKLPKSVDVPDVTRPERTDVVDDAIAWVKQAFPDAPGDIDAFAWPTDHDEAAAMLEQFVEERLQTFGPYEDAITTRSATVFHSVLTPALNIGLLTPAQVLDRVLAHADDHDVPLASLEGFVRQVIGWREYMRGVYVTHGRRMRSTNHLGHTRSLASGWWDATTGLAPVDVVLERVLESGYAHHIERLMVVGNAMCLMRIDPDDAYEWFMALFVDAYDWVMVPNVYAMSQFAAGPLVTTKPYVSGSAYLRRMSDLPKGDWCEAWDGLYWTFVRDHLDVFATNPRSRMMARSYEGMEPATKAAHTRAAAPFLRD</sequence>
<dbReference type="Gene3D" id="1.25.40.80">
    <property type="match status" value="1"/>
</dbReference>
<dbReference type="Gene3D" id="1.10.579.10">
    <property type="entry name" value="DNA Cyclobutane Dipyrimidine Photolyase, subunit A, domain 3"/>
    <property type="match status" value="1"/>
</dbReference>
<reference evidence="1 2" key="1">
    <citation type="journal article" date="1991" name="Int. J. Syst. Bacteriol.">
        <title>Description of the erythromycin-producing bacterium Arthrobacter sp. strain NRRL B-3381 as Aeromicrobium erythreum gen. nov., sp. nov.</title>
        <authorList>
            <person name="Miller E.S."/>
            <person name="Woese C.R."/>
            <person name="Brenner S."/>
        </authorList>
    </citation>
    <scope>NUCLEOTIDE SEQUENCE [LARGE SCALE GENOMIC DNA]</scope>
    <source>
        <strain evidence="1 2">AR18</strain>
    </source>
</reference>
<accession>A0A0U4B0N7</accession>
<dbReference type="AlphaFoldDB" id="A0A0U4B0N7"/>
<dbReference type="PATRIC" id="fig|2041.4.peg.3344"/>
<dbReference type="EMBL" id="CP011502">
    <property type="protein sequence ID" value="ALX06096.1"/>
    <property type="molecule type" value="Genomic_DNA"/>
</dbReference>
<dbReference type="RefSeq" id="WP_067861945.1">
    <property type="nucleotide sequence ID" value="NZ_CP011502.1"/>
</dbReference>
<keyword evidence="1" id="KW-0456">Lyase</keyword>
<dbReference type="InterPro" id="IPR036134">
    <property type="entry name" value="Crypto/Photolyase_FAD-like_sf"/>
</dbReference>
<dbReference type="KEGG" id="aer:AERYTH_16020"/>
<dbReference type="InterPro" id="IPR014729">
    <property type="entry name" value="Rossmann-like_a/b/a_fold"/>
</dbReference>
<dbReference type="STRING" id="2041.AERYTH_16020"/>
<evidence type="ECO:0000313" key="2">
    <source>
        <dbReference type="Proteomes" id="UP000067689"/>
    </source>
</evidence>
<dbReference type="PANTHER" id="PTHR38657">
    <property type="entry name" value="SLR1343 PROTEIN"/>
    <property type="match status" value="1"/>
</dbReference>
<organism evidence="1 2">
    <name type="scientific">Aeromicrobium erythreum</name>
    <dbReference type="NCBI Taxonomy" id="2041"/>
    <lineage>
        <taxon>Bacteria</taxon>
        <taxon>Bacillati</taxon>
        <taxon>Actinomycetota</taxon>
        <taxon>Actinomycetes</taxon>
        <taxon>Propionibacteriales</taxon>
        <taxon>Nocardioidaceae</taxon>
        <taxon>Aeromicrobium</taxon>
    </lineage>
</organism>
<gene>
    <name evidence="1" type="ORF">AERYTH_16020</name>
</gene>
<protein>
    <submittedName>
        <fullName evidence="1">Deoxyribodipyrimidine photolyase</fullName>
    </submittedName>
</protein>